<feature type="compositionally biased region" description="Basic and acidic residues" evidence="7">
    <location>
        <begin position="103"/>
        <end position="122"/>
    </location>
</feature>
<protein>
    <submittedName>
        <fullName evidence="11">PA14 domain-containing protein</fullName>
    </submittedName>
</protein>
<feature type="compositionally biased region" description="Basic and acidic residues" evidence="7">
    <location>
        <begin position="71"/>
        <end position="80"/>
    </location>
</feature>
<keyword evidence="6" id="KW-0472">Membrane</keyword>
<dbReference type="EMBL" id="CP118166">
    <property type="protein sequence ID" value="WDI30159.1"/>
    <property type="molecule type" value="Genomic_DNA"/>
</dbReference>
<feature type="compositionally biased region" description="Polar residues" evidence="7">
    <location>
        <begin position="123"/>
        <end position="156"/>
    </location>
</feature>
<accession>A0AAE9Z9X6</accession>
<dbReference type="InterPro" id="IPR003995">
    <property type="entry name" value="RTX_toxin_determinant-A"/>
</dbReference>
<evidence type="ECO:0000256" key="3">
    <source>
        <dbReference type="ARBA" id="ARBA00022737"/>
    </source>
</evidence>
<dbReference type="PRINTS" id="PR01488">
    <property type="entry name" value="RTXTOXINA"/>
</dbReference>
<organism evidence="11 12">
    <name type="scientific">Hyphococcus flavus</name>
    <dbReference type="NCBI Taxonomy" id="1866326"/>
    <lineage>
        <taxon>Bacteria</taxon>
        <taxon>Pseudomonadati</taxon>
        <taxon>Pseudomonadota</taxon>
        <taxon>Alphaproteobacteria</taxon>
        <taxon>Parvularculales</taxon>
        <taxon>Parvularculaceae</taxon>
        <taxon>Hyphococcus</taxon>
    </lineage>
</organism>
<name>A0AAE9Z9X6_9PROT</name>
<keyword evidence="12" id="KW-1185">Reference proteome</keyword>
<feature type="compositionally biased region" description="Gly residues" evidence="7">
    <location>
        <begin position="2140"/>
        <end position="2153"/>
    </location>
</feature>
<dbReference type="GO" id="GO:0016477">
    <property type="term" value="P:cell migration"/>
    <property type="evidence" value="ECO:0007669"/>
    <property type="project" value="TreeGrafter"/>
</dbReference>
<dbReference type="SUPFAM" id="SSF49899">
    <property type="entry name" value="Concanavalin A-like lectins/glucanases"/>
    <property type="match status" value="2"/>
</dbReference>
<feature type="domain" description="Cadherin" evidence="8">
    <location>
        <begin position="1510"/>
        <end position="1594"/>
    </location>
</feature>
<dbReference type="InterPro" id="IPR011658">
    <property type="entry name" value="PA14_dom"/>
</dbReference>
<evidence type="ECO:0000259" key="8">
    <source>
        <dbReference type="PROSITE" id="PS50268"/>
    </source>
</evidence>
<dbReference type="InterPro" id="IPR001759">
    <property type="entry name" value="PTX_dom"/>
</dbReference>
<feature type="domain" description="Pentraxin (PTX)" evidence="10">
    <location>
        <begin position="1273"/>
        <end position="1486"/>
    </location>
</feature>
<dbReference type="KEGG" id="hfl:PUV54_09325"/>
<dbReference type="GO" id="GO:0090729">
    <property type="term" value="F:toxin activity"/>
    <property type="evidence" value="ECO:0007669"/>
    <property type="project" value="UniProtKB-KW"/>
</dbReference>
<dbReference type="GO" id="GO:0005509">
    <property type="term" value="F:calcium ion binding"/>
    <property type="evidence" value="ECO:0007669"/>
    <property type="project" value="InterPro"/>
</dbReference>
<dbReference type="PROSITE" id="PS51820">
    <property type="entry name" value="PA14"/>
    <property type="match status" value="2"/>
</dbReference>
<evidence type="ECO:0000256" key="1">
    <source>
        <dbReference type="ARBA" id="ARBA00004370"/>
    </source>
</evidence>
<dbReference type="Pfam" id="PF13385">
    <property type="entry name" value="Laminin_G_3"/>
    <property type="match status" value="1"/>
</dbReference>
<evidence type="ECO:0000259" key="10">
    <source>
        <dbReference type="PROSITE" id="PS51828"/>
    </source>
</evidence>
<dbReference type="PRINTS" id="PR00205">
    <property type="entry name" value="CADHERIN"/>
</dbReference>
<dbReference type="InterPro" id="IPR006644">
    <property type="entry name" value="Cadg"/>
</dbReference>
<feature type="domain" description="Pentraxin (PTX)" evidence="10">
    <location>
        <begin position="1602"/>
        <end position="1815"/>
    </location>
</feature>
<dbReference type="SMART" id="SM00159">
    <property type="entry name" value="PTX"/>
    <property type="match status" value="1"/>
</dbReference>
<feature type="domain" description="Cadherin" evidence="8">
    <location>
        <begin position="1839"/>
        <end position="1924"/>
    </location>
</feature>
<dbReference type="SUPFAM" id="SSF49313">
    <property type="entry name" value="Cadherin-like"/>
    <property type="match status" value="8"/>
</dbReference>
<dbReference type="SMART" id="SM00736">
    <property type="entry name" value="CADG"/>
    <property type="match status" value="5"/>
</dbReference>
<feature type="domain" description="PA14" evidence="9">
    <location>
        <begin position="920"/>
        <end position="1067"/>
    </location>
</feature>
<evidence type="ECO:0000256" key="5">
    <source>
        <dbReference type="ARBA" id="ARBA00023026"/>
    </source>
</evidence>
<reference evidence="11" key="1">
    <citation type="submission" date="2023-02" db="EMBL/GenBank/DDBJ databases">
        <title>Genome sequence of Hyphococcus flavus.</title>
        <authorList>
            <person name="Rong J.-C."/>
            <person name="Zhao Q."/>
            <person name="Yi M."/>
            <person name="Wu J.-Y."/>
        </authorList>
    </citation>
    <scope>NUCLEOTIDE SEQUENCE</scope>
    <source>
        <strain evidence="11">MCCC 1K03223</strain>
    </source>
</reference>
<feature type="domain" description="PA14" evidence="9">
    <location>
        <begin position="667"/>
        <end position="814"/>
    </location>
</feature>
<feature type="region of interest" description="Disordered" evidence="7">
    <location>
        <begin position="2140"/>
        <end position="2176"/>
    </location>
</feature>
<evidence type="ECO:0000313" key="12">
    <source>
        <dbReference type="Proteomes" id="UP001214043"/>
    </source>
</evidence>
<dbReference type="PRINTS" id="PR00313">
    <property type="entry name" value="CABNDNGRPT"/>
</dbReference>
<dbReference type="SUPFAM" id="SSF51120">
    <property type="entry name" value="beta-Roll"/>
    <property type="match status" value="4"/>
</dbReference>
<feature type="compositionally biased region" description="Basic and acidic residues" evidence="7">
    <location>
        <begin position="25"/>
        <end position="53"/>
    </location>
</feature>
<feature type="domain" description="Cadherin" evidence="8">
    <location>
        <begin position="205"/>
        <end position="288"/>
    </location>
</feature>
<feature type="domain" description="Cadherin" evidence="8">
    <location>
        <begin position="584"/>
        <end position="664"/>
    </location>
</feature>
<dbReference type="Proteomes" id="UP001214043">
    <property type="component" value="Chromosome"/>
</dbReference>
<dbReference type="Pfam" id="PF00028">
    <property type="entry name" value="Cadherin"/>
    <property type="match status" value="1"/>
</dbReference>
<keyword evidence="5" id="KW-0843">Virulence</keyword>
<dbReference type="GO" id="GO:0008013">
    <property type="term" value="F:beta-catenin binding"/>
    <property type="evidence" value="ECO:0007669"/>
    <property type="project" value="TreeGrafter"/>
</dbReference>
<dbReference type="SMART" id="SM00112">
    <property type="entry name" value="CA"/>
    <property type="match status" value="10"/>
</dbReference>
<dbReference type="Gene3D" id="2.60.120.380">
    <property type="match status" value="2"/>
</dbReference>
<dbReference type="Pfam" id="PF00353">
    <property type="entry name" value="HemolysinCabind"/>
    <property type="match status" value="4"/>
</dbReference>
<evidence type="ECO:0000256" key="2">
    <source>
        <dbReference type="ARBA" id="ARBA00022656"/>
    </source>
</evidence>
<dbReference type="PROSITE" id="PS50268">
    <property type="entry name" value="CADHERIN_2"/>
    <property type="match status" value="10"/>
</dbReference>
<gene>
    <name evidence="11" type="ORF">PUV54_09325</name>
</gene>
<feature type="domain" description="Cadherin" evidence="8">
    <location>
        <begin position="833"/>
        <end position="917"/>
    </location>
</feature>
<dbReference type="PANTHER" id="PTHR24027:SF438">
    <property type="entry name" value="CADHERIN 23"/>
    <property type="match status" value="1"/>
</dbReference>
<dbReference type="InterPro" id="IPR039808">
    <property type="entry name" value="Cadherin"/>
</dbReference>
<sequence>MAKDTSSTEGSTNFSNKSFSESDALDAKAEAAAESERQDLKKARDGETFKFDNNEGDNGYGNLHYGEQDAEAEKSYHSEDSSASDQTSAAITAQGGADVGTSENEKPRSVEENLTDERESSENRFATTNEASFAQGSSTRQPDFTVGSSDNGNSVRSGAVAKSSAADNPGITDEPSSVLSGDHEPNLAPDDIALSQTTVDENVEGSVVATLSASDGNIDDVLTFEIIGDSSGFFEIVGDQLRLKPGVSVDFEAQNVFDILIQVTDSTGNSYQESFSINVTDVNENPVDITLGGGSISENVAGAVVGSLSASDPDTGDSVSFSVSDDRFEVIDGQLKLKDGASLDHEAADSIDVTVIATDQGGLSTEQVFSINVSDVNEAPVDISLNGNAITENSAGAVVGALSSTDHDAGDTVAYSVSDDRFEVVDGQLKLKDGVSLDHEVADSINVTVTATDQGGFSTEQDFSINVTDVNEAPIDISLNGSSIAENVAGAAAGTLSATDPDNGDTVSFSVSDDRFEVVDGQLKLKDGVSLDHESADSINITVTATDQDGLSTEQAFTVSVSDVNEAPVDISLNGASIAENSSGAIVGKLTAIDPDSGGSHTFTVSDDRFEVAGNELKLKDGVSLDHEAANSVNVTVTATDQGGLSTEQSFFIAIDNVNEGPVLSLANSPGLKASYFDVGHAIRNLDEVDFNASPDAAGVVDNLNYMNGQDAFWEGAPRDYFAAKYEGQIVVEEGGSYTFSMASDDGSMLFIDGQPVLDNDGLHGTRTRNVTVNLDEGAHDIEVRYFENGGHQTLQLAWSGPDTDGAKEVISGDSYQHGYTLDNLTAPEDESGALIAKFNVTDPDADDTHIYTVSDERFEVVEQDGELALKLRDDAILDFETESLVEVTVTATDASGASSSMTLPVKVADSNDAPEITLTGGEGLQASYYNVGHSISNLNQIDFDAAPDAEAVVESIDYMNGQDAFWEGAPGDYFAAKYEGQLMVEEGGSYTFSMASDDGSMLFIDGQPVLDNDGLHSTRTRTVTVDLDEGSHDIEVRYFENGGSQTLQLAWSGPDTDGATEVIGGSSYRLPGVDDASLYGVTENNAGEGAALFTVSDPQGDAVTLTVDDDRFEIVENDSGYALKLKEGASVDYETESEINVNITATDTHGEASVQTVTVPVADVNESPLDIALEGGSVSENASGAMIGSLSANDPDAGDTVTFTVSDDRFEVADGQLKLKDGVSLDYEQSQTVDVTVTATDQGGLSTEQTFTINVDNINEAPVDFELSPISQSGVLSLNQDGGNDDVAIAANMEGFPTQALTVEVTFTSSQTDVGSGVPLFSYAADGGSNNEALMWLESGSGNLNIFLAGQSFNTGISNTSLLDGEQHTVSFTWNQASNELKVYVDGQEDFSKSVNIRDLKTDGTVAFGQEQDAEGGRFDTNQIFEGEISEARIFDYARSAEEIADHAGEPLNGPEAQTGVVSNWVMSSSKDGVVEDIAGNNDLQLSNGAKVIGGESFDTPTVVENNEGAVVGSLSAIDGETGEAVSSFALVDDASGLFEVVGNELRLRDGAALDHEAQQSYEVTVEAIGSSGEATQQTVTISVADVNEAPIDVSFDAAFGNGILSLNEDGGTDDYAVAANMEGFPTDALTVEVSFVSSQTDVGNGTPLFSYAASNGSDNEALLWMEGSSGNLHVFLAGQKINTGVPNSSLLDGEQHQVSFSWDQSSNELKVYVDGEQEFSTSINIRDLKSDGTLVFGQEQDSEGGRFDSGQVFEGQISEVRIFDYARSETEIADNAGNPFSDPGTEPGLVNNWVMNEQSDGAIEDLVGIDHLQLQGGASVVDGDFGGTPTVIENHSGAIVGTISATDPQTGEAVTDFAIAEDPSGMFEMVGNQLKLKDGAAADFEAQNLHEVTIEAIGAGGESTMHTLTVAVSDVDETNTIHGTDGNDKLVGSSGADVIFGGGGNDRIIGKAGADELYGGAGNDKIYADAEDTVIDGGDGNDRVIVRGNNGFSINMAASSVERVDGAAGNDVLDATGMSGRATQIGNGGDDTLTGGGGNDVQRGGDGDDIISGGGGKDNIRGNAGADELYGGAGNDKIYADAEDTVIDGGAGNDRVIVQGNDDFSINMTASSVERVDGAGGNDFMDATGMSGRATQIGNGGDDTLTGGGGNDVQRGGDGDDIISGGGGKDNIRGNAGADELYGGAGNDKIYADAEDTVIDGGAGNDRVIVQGNDDFSIDMTSSNVERVDGAAGNDFMDATGMTGKTTQIGNGGDDTLIGGDGNDVQRGGDGDDIISGGGGKDNIRGDAGNDVITGGAGNDRMDGGDGDDIFVYALGDGSDRINGGEGWTDLIQVEGGLESLGEFGTDWTVTLTEGAIVSADEDGIIFTDDAAGVVELNDGSTIQFTELEGIIG</sequence>
<dbReference type="GO" id="GO:0005576">
    <property type="term" value="C:extracellular region"/>
    <property type="evidence" value="ECO:0007669"/>
    <property type="project" value="InterPro"/>
</dbReference>
<dbReference type="Pfam" id="PF07691">
    <property type="entry name" value="PA14"/>
    <property type="match status" value="2"/>
</dbReference>
<dbReference type="InterPro" id="IPR011049">
    <property type="entry name" value="Serralysin-like_metalloprot_C"/>
</dbReference>
<feature type="domain" description="Cadherin" evidence="8">
    <location>
        <begin position="1178"/>
        <end position="1272"/>
    </location>
</feature>
<keyword evidence="3" id="KW-0677">Repeat</keyword>
<dbReference type="RefSeq" id="WP_274491954.1">
    <property type="nucleotide sequence ID" value="NZ_CP118166.1"/>
</dbReference>
<dbReference type="GO" id="GO:0007156">
    <property type="term" value="P:homophilic cell adhesion via plasma membrane adhesion molecules"/>
    <property type="evidence" value="ECO:0007669"/>
    <property type="project" value="InterPro"/>
</dbReference>
<dbReference type="PROSITE" id="PS00330">
    <property type="entry name" value="HEMOLYSIN_CALCIUM"/>
    <property type="match status" value="5"/>
</dbReference>
<evidence type="ECO:0000313" key="11">
    <source>
        <dbReference type="EMBL" id="WDI30159.1"/>
    </source>
</evidence>
<dbReference type="InterPro" id="IPR015919">
    <property type="entry name" value="Cadherin-like_sf"/>
</dbReference>
<dbReference type="InterPro" id="IPR018511">
    <property type="entry name" value="Hemolysin-typ_Ca-bd_CS"/>
</dbReference>
<proteinExistence type="predicted"/>
<evidence type="ECO:0000256" key="4">
    <source>
        <dbReference type="ARBA" id="ARBA00022837"/>
    </source>
</evidence>
<dbReference type="Gene3D" id="2.60.120.200">
    <property type="match status" value="2"/>
</dbReference>
<keyword evidence="4" id="KW-0106">Calcium</keyword>
<feature type="domain" description="Cadherin" evidence="8">
    <location>
        <begin position="483"/>
        <end position="570"/>
    </location>
</feature>
<feature type="compositionally biased region" description="Polar residues" evidence="7">
    <location>
        <begin position="81"/>
        <end position="91"/>
    </location>
</feature>
<dbReference type="SMART" id="SM00758">
    <property type="entry name" value="PA14"/>
    <property type="match status" value="2"/>
</dbReference>
<feature type="compositionally biased region" description="Gly residues" evidence="7">
    <location>
        <begin position="2028"/>
        <end position="2041"/>
    </location>
</feature>
<dbReference type="Gene3D" id="2.60.40.60">
    <property type="entry name" value="Cadherins"/>
    <property type="match status" value="9"/>
</dbReference>
<dbReference type="PANTHER" id="PTHR24027">
    <property type="entry name" value="CADHERIN-23"/>
    <property type="match status" value="1"/>
</dbReference>
<dbReference type="Pfam" id="PF00354">
    <property type="entry name" value="Pentaxin"/>
    <property type="match status" value="1"/>
</dbReference>
<dbReference type="GO" id="GO:0016342">
    <property type="term" value="C:catenin complex"/>
    <property type="evidence" value="ECO:0007669"/>
    <property type="project" value="TreeGrafter"/>
</dbReference>
<dbReference type="InterPro" id="IPR001343">
    <property type="entry name" value="Hemolysn_Ca-bd"/>
</dbReference>
<feature type="domain" description="Cadherin" evidence="8">
    <location>
        <begin position="302"/>
        <end position="382"/>
    </location>
</feature>
<dbReference type="InterPro" id="IPR013320">
    <property type="entry name" value="ConA-like_dom_sf"/>
</dbReference>
<dbReference type="CDD" id="cd11304">
    <property type="entry name" value="Cadherin_repeat"/>
    <property type="match status" value="8"/>
</dbReference>
<feature type="domain" description="Cadherin" evidence="8">
    <location>
        <begin position="396"/>
        <end position="476"/>
    </location>
</feature>
<dbReference type="InterPro" id="IPR037524">
    <property type="entry name" value="PA14/GLEYA"/>
</dbReference>
<evidence type="ECO:0000259" key="9">
    <source>
        <dbReference type="PROSITE" id="PS51820"/>
    </source>
</evidence>
<dbReference type="SUPFAM" id="SSF56988">
    <property type="entry name" value="Anthrax protective antigen"/>
    <property type="match status" value="2"/>
</dbReference>
<evidence type="ECO:0000256" key="6">
    <source>
        <dbReference type="ARBA" id="ARBA00023136"/>
    </source>
</evidence>
<dbReference type="GO" id="GO:0045296">
    <property type="term" value="F:cadherin binding"/>
    <property type="evidence" value="ECO:0007669"/>
    <property type="project" value="TreeGrafter"/>
</dbReference>
<feature type="compositionally biased region" description="Polar residues" evidence="7">
    <location>
        <begin position="1"/>
        <end position="19"/>
    </location>
</feature>
<feature type="domain" description="Cadherin" evidence="8">
    <location>
        <begin position="1076"/>
        <end position="1171"/>
    </location>
</feature>
<feature type="region of interest" description="Disordered" evidence="7">
    <location>
        <begin position="2021"/>
        <end position="2064"/>
    </location>
</feature>
<dbReference type="PROSITE" id="PS51828">
    <property type="entry name" value="PTX_2"/>
    <property type="match status" value="2"/>
</dbReference>
<keyword evidence="2" id="KW-0800">Toxin</keyword>
<dbReference type="Gene3D" id="2.150.10.10">
    <property type="entry name" value="Serralysin-like metalloprotease, C-terminal"/>
    <property type="match status" value="5"/>
</dbReference>
<evidence type="ECO:0000256" key="7">
    <source>
        <dbReference type="SAM" id="MobiDB-lite"/>
    </source>
</evidence>
<feature type="region of interest" description="Disordered" evidence="7">
    <location>
        <begin position="1"/>
        <end position="190"/>
    </location>
</feature>
<comment type="subcellular location">
    <subcellularLocation>
        <location evidence="1">Membrane</location>
    </subcellularLocation>
</comment>
<dbReference type="InterPro" id="IPR002126">
    <property type="entry name" value="Cadherin-like_dom"/>
</dbReference>